<dbReference type="PANTHER" id="PTHR33705">
    <property type="entry name" value="PHOSPHOCARRIER PROTEIN HPR"/>
    <property type="match status" value="1"/>
</dbReference>
<keyword evidence="5" id="KW-0762">Sugar transport</keyword>
<keyword evidence="6" id="KW-0598">Phosphotransferase system</keyword>
<evidence type="ECO:0000256" key="2">
    <source>
        <dbReference type="ARBA" id="ARBA00004496"/>
    </source>
</evidence>
<gene>
    <name evidence="8" type="ORF">GSM42_02805</name>
</gene>
<dbReference type="PROSITE" id="PS51350">
    <property type="entry name" value="PTS_HPR_DOM"/>
    <property type="match status" value="1"/>
</dbReference>
<dbReference type="PANTHER" id="PTHR33705:SF2">
    <property type="entry name" value="PHOSPHOCARRIER PROTEIN NPR"/>
    <property type="match status" value="1"/>
</dbReference>
<evidence type="ECO:0000259" key="7">
    <source>
        <dbReference type="PROSITE" id="PS51350"/>
    </source>
</evidence>
<keyword evidence="9" id="KW-1185">Reference proteome</keyword>
<sequence length="88" mass="9622">MKEQTFTVTEEAGIHARPASLLVSNAGKFNSEINLEYKEKKANLKSIMGVMALGIKKGETIKIIAEGPDEEEAITKLDELLKSSNMAK</sequence>
<dbReference type="AlphaFoldDB" id="A0A6I4VVX4"/>
<dbReference type="PROSITE" id="PS00369">
    <property type="entry name" value="PTS_HPR_HIS"/>
    <property type="match status" value="1"/>
</dbReference>
<protein>
    <recommendedName>
        <fullName evidence="3">Phosphocarrier protein HPr</fullName>
    </recommendedName>
</protein>
<dbReference type="InterPro" id="IPR000032">
    <property type="entry name" value="HPr-like"/>
</dbReference>
<evidence type="ECO:0000256" key="5">
    <source>
        <dbReference type="ARBA" id="ARBA00022597"/>
    </source>
</evidence>
<dbReference type="RefSeq" id="WP_160799797.1">
    <property type="nucleotide sequence ID" value="NZ_WUUL01000002.1"/>
</dbReference>
<name>A0A6I4VVX4_9BACL</name>
<comment type="caution">
    <text evidence="8">The sequence shown here is derived from an EMBL/GenBank/DDBJ whole genome shotgun (WGS) entry which is preliminary data.</text>
</comment>
<dbReference type="EMBL" id="WUUL01000002">
    <property type="protein sequence ID" value="MXQ52684.1"/>
    <property type="molecule type" value="Genomic_DNA"/>
</dbReference>
<dbReference type="GO" id="GO:0009401">
    <property type="term" value="P:phosphoenolpyruvate-dependent sugar phosphotransferase system"/>
    <property type="evidence" value="ECO:0007669"/>
    <property type="project" value="UniProtKB-KW"/>
</dbReference>
<dbReference type="InterPro" id="IPR002114">
    <property type="entry name" value="PTS_HPr_Ser_P_site"/>
</dbReference>
<proteinExistence type="predicted"/>
<evidence type="ECO:0000256" key="6">
    <source>
        <dbReference type="ARBA" id="ARBA00022683"/>
    </source>
</evidence>
<dbReference type="GO" id="GO:0005737">
    <property type="term" value="C:cytoplasm"/>
    <property type="evidence" value="ECO:0007669"/>
    <property type="project" value="UniProtKB-SubCell"/>
</dbReference>
<dbReference type="NCBIfam" id="NF010352">
    <property type="entry name" value="PRK13780.1"/>
    <property type="match status" value="1"/>
</dbReference>
<evidence type="ECO:0000256" key="4">
    <source>
        <dbReference type="ARBA" id="ARBA00022490"/>
    </source>
</evidence>
<accession>A0A6I4VVX4</accession>
<feature type="domain" description="HPr" evidence="7">
    <location>
        <begin position="1"/>
        <end position="88"/>
    </location>
</feature>
<dbReference type="SUPFAM" id="SSF55594">
    <property type="entry name" value="HPr-like"/>
    <property type="match status" value="1"/>
</dbReference>
<dbReference type="InterPro" id="IPR001020">
    <property type="entry name" value="PTS_HPr_His_P_site"/>
</dbReference>
<evidence type="ECO:0000256" key="1">
    <source>
        <dbReference type="ARBA" id="ARBA00003681"/>
    </source>
</evidence>
<dbReference type="InterPro" id="IPR035895">
    <property type="entry name" value="HPr-like_sf"/>
</dbReference>
<evidence type="ECO:0000256" key="3">
    <source>
        <dbReference type="ARBA" id="ARBA00020422"/>
    </source>
</evidence>
<dbReference type="NCBIfam" id="TIGR01003">
    <property type="entry name" value="PTS_HPr_family"/>
    <property type="match status" value="1"/>
</dbReference>
<dbReference type="PROSITE" id="PS00589">
    <property type="entry name" value="PTS_HPR_SER"/>
    <property type="match status" value="1"/>
</dbReference>
<dbReference type="Proteomes" id="UP000430692">
    <property type="component" value="Unassembled WGS sequence"/>
</dbReference>
<comment type="function">
    <text evidence="1">General (non sugar-specific) component of the phosphoenolpyruvate-dependent sugar phosphotransferase system (sugar PTS). This major carbohydrate active-transport system catalyzes the phosphorylation of incoming sugar substrates concomitantly with their translocation across the cell membrane. The phosphoryl group from phosphoenolpyruvate (PEP) is transferred to the phosphoryl carrier protein HPr by enzyme I. Phospho-HPr then transfers it to the PTS EIIA domain.</text>
</comment>
<dbReference type="CDD" id="cd00367">
    <property type="entry name" value="PTS-HPr_like"/>
    <property type="match status" value="1"/>
</dbReference>
<reference evidence="8 9" key="1">
    <citation type="submission" date="2019-12" db="EMBL/GenBank/DDBJ databases">
        <title>Whole-genome analyses of novel actinobacteria.</title>
        <authorList>
            <person name="Sahin N."/>
            <person name="Saygin H."/>
        </authorList>
    </citation>
    <scope>NUCLEOTIDE SEQUENCE [LARGE SCALE GENOMIC DNA]</scope>
    <source>
        <strain evidence="8 9">KC615</strain>
    </source>
</reference>
<keyword evidence="4" id="KW-0963">Cytoplasm</keyword>
<dbReference type="Gene3D" id="3.30.1340.10">
    <property type="entry name" value="HPr-like"/>
    <property type="match status" value="1"/>
</dbReference>
<organism evidence="8 9">
    <name type="scientific">Shimazuella alba</name>
    <dbReference type="NCBI Taxonomy" id="2690964"/>
    <lineage>
        <taxon>Bacteria</taxon>
        <taxon>Bacillati</taxon>
        <taxon>Bacillota</taxon>
        <taxon>Bacilli</taxon>
        <taxon>Bacillales</taxon>
        <taxon>Thermoactinomycetaceae</taxon>
        <taxon>Shimazuella</taxon>
    </lineage>
</organism>
<evidence type="ECO:0000313" key="8">
    <source>
        <dbReference type="EMBL" id="MXQ52684.1"/>
    </source>
</evidence>
<keyword evidence="5" id="KW-0813">Transport</keyword>
<comment type="subcellular location">
    <subcellularLocation>
        <location evidence="2">Cytoplasm</location>
    </subcellularLocation>
</comment>
<evidence type="ECO:0000313" key="9">
    <source>
        <dbReference type="Proteomes" id="UP000430692"/>
    </source>
</evidence>
<dbReference type="PRINTS" id="PR00107">
    <property type="entry name" value="PHOSPHOCPHPR"/>
</dbReference>
<dbReference type="Pfam" id="PF00381">
    <property type="entry name" value="PTS-HPr"/>
    <property type="match status" value="1"/>
</dbReference>
<dbReference type="InterPro" id="IPR050399">
    <property type="entry name" value="HPr"/>
</dbReference>